<evidence type="ECO:0008006" key="3">
    <source>
        <dbReference type="Google" id="ProtNLM"/>
    </source>
</evidence>
<gene>
    <name evidence="1" type="ORF">SAMN05216289_1622</name>
</gene>
<keyword evidence="2" id="KW-1185">Reference proteome</keyword>
<protein>
    <recommendedName>
        <fullName evidence="3">DUF4279 domain-containing protein</fullName>
    </recommendedName>
</protein>
<dbReference type="Proteomes" id="UP000198575">
    <property type="component" value="Unassembled WGS sequence"/>
</dbReference>
<reference evidence="1 2" key="1">
    <citation type="submission" date="2016-10" db="EMBL/GenBank/DDBJ databases">
        <authorList>
            <person name="de Groot N.N."/>
        </authorList>
    </citation>
    <scope>NUCLEOTIDE SEQUENCE [LARGE SCALE GENOMIC DNA]</scope>
    <source>
        <strain evidence="1 2">CGMCC 1.7659</strain>
    </source>
</reference>
<dbReference type="AlphaFoldDB" id="A0A1I5BBI3"/>
<dbReference type="EMBL" id="FOVF01000062">
    <property type="protein sequence ID" value="SFN72062.1"/>
    <property type="molecule type" value="Genomic_DNA"/>
</dbReference>
<evidence type="ECO:0000313" key="2">
    <source>
        <dbReference type="Proteomes" id="UP000198575"/>
    </source>
</evidence>
<sequence length="138" mass="14984">MGIAEHSVVSFRIFGDGLVPSEVTSILGCEPTHSCAKGDIRVGPKTGNKYVEKTGLWSLAAEDRRPEDIPAQILEILGKFPEDPAVWAILRSRYTMDFFCGVFMGSSNDGLEFSPEVLGALSSRGISLSLDIYDPSED</sequence>
<organism evidence="1 2">
    <name type="scientific">Dokdonella immobilis</name>
    <dbReference type="NCBI Taxonomy" id="578942"/>
    <lineage>
        <taxon>Bacteria</taxon>
        <taxon>Pseudomonadati</taxon>
        <taxon>Pseudomonadota</taxon>
        <taxon>Gammaproteobacteria</taxon>
        <taxon>Lysobacterales</taxon>
        <taxon>Rhodanobacteraceae</taxon>
        <taxon>Dokdonella</taxon>
    </lineage>
</organism>
<dbReference type="OrthoDB" id="6025978at2"/>
<dbReference type="RefSeq" id="WP_092411109.1">
    <property type="nucleotide sequence ID" value="NZ_FOVF01000062.1"/>
</dbReference>
<dbReference type="InterPro" id="IPR025459">
    <property type="entry name" value="DUF4279"/>
</dbReference>
<dbReference type="Pfam" id="PF14106">
    <property type="entry name" value="DUF4279"/>
    <property type="match status" value="1"/>
</dbReference>
<evidence type="ECO:0000313" key="1">
    <source>
        <dbReference type="EMBL" id="SFN72062.1"/>
    </source>
</evidence>
<name>A0A1I5BBI3_9GAMM</name>
<accession>A0A1I5BBI3</accession>
<proteinExistence type="predicted"/>